<feature type="compositionally biased region" description="Basic residues" evidence="1">
    <location>
        <begin position="193"/>
        <end position="203"/>
    </location>
</feature>
<evidence type="ECO:0000256" key="1">
    <source>
        <dbReference type="SAM" id="MobiDB-lite"/>
    </source>
</evidence>
<evidence type="ECO:0000313" key="3">
    <source>
        <dbReference type="Proteomes" id="UP001162734"/>
    </source>
</evidence>
<dbReference type="RefSeq" id="WP_248345774.1">
    <property type="nucleotide sequence ID" value="NZ_AP025592.1"/>
</dbReference>
<keyword evidence="3" id="KW-1185">Reference proteome</keyword>
<reference evidence="3" key="1">
    <citation type="journal article" date="2022" name="Int. J. Syst. Evol. Microbiol.">
        <title>Anaeromyxobacter oryzae sp. nov., Anaeromyxobacter diazotrophicus sp. nov. and Anaeromyxobacter paludicola sp. nov., isolated from paddy soils.</title>
        <authorList>
            <person name="Itoh H."/>
            <person name="Xu Z."/>
            <person name="Mise K."/>
            <person name="Masuda Y."/>
            <person name="Ushijima N."/>
            <person name="Hayakawa C."/>
            <person name="Shiratori Y."/>
            <person name="Senoo K."/>
        </authorList>
    </citation>
    <scope>NUCLEOTIDE SEQUENCE [LARGE SCALE GENOMIC DNA]</scope>
    <source>
        <strain evidence="3">Red630</strain>
    </source>
</reference>
<name>A0ABM7X9S2_9BACT</name>
<proteinExistence type="predicted"/>
<feature type="region of interest" description="Disordered" evidence="1">
    <location>
        <begin position="191"/>
        <end position="210"/>
    </location>
</feature>
<dbReference type="Proteomes" id="UP001162734">
    <property type="component" value="Chromosome"/>
</dbReference>
<evidence type="ECO:0008006" key="4">
    <source>
        <dbReference type="Google" id="ProtNLM"/>
    </source>
</evidence>
<protein>
    <recommendedName>
        <fullName evidence="4">IrrE N-terminal-like domain-containing protein</fullName>
    </recommendedName>
</protein>
<sequence>MDDLTRLDGRRLRQALRDNLTRLAAEVDAVKRDAGFLAALDAMSRFWRYSPFNQFCILLQRRDASLVAGRRIWESLGRRVQDGERPIGVFAPVRRGAAYTLVSVWDVRQTRGRKVPRLSLDLRGPSRQARRMERAAARLGIEVVTVRGGGDSLARSCGGRIEIEPGLSGRMRLRALAHELAHEILHQEERRRALAAKRPPPRRSHAERETEADATAWVVCAVLGVRAPSPTYIAWQGGDGAGVLRSMGRVQRAAKTILCAMDKEGAPSNAASPDSKR</sequence>
<organism evidence="2 3">
    <name type="scientific">Anaeromyxobacter paludicola</name>
    <dbReference type="NCBI Taxonomy" id="2918171"/>
    <lineage>
        <taxon>Bacteria</taxon>
        <taxon>Pseudomonadati</taxon>
        <taxon>Myxococcota</taxon>
        <taxon>Myxococcia</taxon>
        <taxon>Myxococcales</taxon>
        <taxon>Cystobacterineae</taxon>
        <taxon>Anaeromyxobacteraceae</taxon>
        <taxon>Anaeromyxobacter</taxon>
    </lineage>
</organism>
<dbReference type="EMBL" id="AP025592">
    <property type="protein sequence ID" value="BDG08596.1"/>
    <property type="molecule type" value="Genomic_DNA"/>
</dbReference>
<evidence type="ECO:0000313" key="2">
    <source>
        <dbReference type="EMBL" id="BDG08596.1"/>
    </source>
</evidence>
<gene>
    <name evidence="2" type="ORF">AMPC_17090</name>
</gene>
<accession>A0ABM7X9S2</accession>